<dbReference type="Pfam" id="PF00657">
    <property type="entry name" value="Lipase_GDSL"/>
    <property type="match status" value="1"/>
</dbReference>
<comment type="caution">
    <text evidence="3">The sequence shown here is derived from an EMBL/GenBank/DDBJ whole genome shotgun (WGS) entry which is preliminary data.</text>
</comment>
<evidence type="ECO:0008006" key="5">
    <source>
        <dbReference type="Google" id="ProtNLM"/>
    </source>
</evidence>
<protein>
    <recommendedName>
        <fullName evidence="5">GDSL esterase/lipase</fullName>
    </recommendedName>
</protein>
<dbReference type="GO" id="GO:0006629">
    <property type="term" value="P:lipid metabolic process"/>
    <property type="evidence" value="ECO:0007669"/>
    <property type="project" value="InterPro"/>
</dbReference>
<dbReference type="EMBL" id="JAYWIO010000002">
    <property type="protein sequence ID" value="KAK7283742.1"/>
    <property type="molecule type" value="Genomic_DNA"/>
</dbReference>
<dbReference type="GO" id="GO:0005576">
    <property type="term" value="C:extracellular region"/>
    <property type="evidence" value="ECO:0007669"/>
    <property type="project" value="TreeGrafter"/>
</dbReference>
<evidence type="ECO:0000256" key="1">
    <source>
        <dbReference type="ARBA" id="ARBA00008668"/>
    </source>
</evidence>
<name>A0AAN9P236_CROPI</name>
<dbReference type="InterPro" id="IPR036514">
    <property type="entry name" value="SGNH_hydro_sf"/>
</dbReference>
<feature type="signal peptide" evidence="2">
    <location>
        <begin position="1"/>
        <end position="26"/>
    </location>
</feature>
<dbReference type="InterPro" id="IPR001087">
    <property type="entry name" value="GDSL"/>
</dbReference>
<dbReference type="Proteomes" id="UP001372338">
    <property type="component" value="Unassembled WGS sequence"/>
</dbReference>
<accession>A0AAN9P236</accession>
<proteinExistence type="inferred from homology"/>
<dbReference type="InterPro" id="IPR050592">
    <property type="entry name" value="GDSL_lipolytic_enzyme"/>
</dbReference>
<feature type="chain" id="PRO_5042859641" description="GDSL esterase/lipase" evidence="2">
    <location>
        <begin position="27"/>
        <end position="348"/>
    </location>
</feature>
<dbReference type="GO" id="GO:0016298">
    <property type="term" value="F:lipase activity"/>
    <property type="evidence" value="ECO:0007669"/>
    <property type="project" value="InterPro"/>
</dbReference>
<dbReference type="PROSITE" id="PS01098">
    <property type="entry name" value="LIPASE_GDSL_SER"/>
    <property type="match status" value="1"/>
</dbReference>
<dbReference type="InterPro" id="IPR035669">
    <property type="entry name" value="SGNH_plant_lipase-like"/>
</dbReference>
<evidence type="ECO:0000313" key="4">
    <source>
        <dbReference type="Proteomes" id="UP001372338"/>
    </source>
</evidence>
<dbReference type="CDD" id="cd01837">
    <property type="entry name" value="SGNH_plant_lipase_like"/>
    <property type="match status" value="1"/>
</dbReference>
<dbReference type="AlphaFoldDB" id="A0AAN9P236"/>
<dbReference type="Gene3D" id="3.40.50.1110">
    <property type="entry name" value="SGNH hydrolase"/>
    <property type="match status" value="1"/>
</dbReference>
<dbReference type="InterPro" id="IPR008265">
    <property type="entry name" value="Lipase_GDSL_AS"/>
</dbReference>
<keyword evidence="2" id="KW-0732">Signal</keyword>
<dbReference type="SUPFAM" id="SSF52266">
    <property type="entry name" value="SGNH hydrolase"/>
    <property type="match status" value="1"/>
</dbReference>
<evidence type="ECO:0000256" key="2">
    <source>
        <dbReference type="SAM" id="SignalP"/>
    </source>
</evidence>
<dbReference type="FunFam" id="3.40.50.1110:FF:000003">
    <property type="entry name" value="GDSL esterase/lipase APG"/>
    <property type="match status" value="1"/>
</dbReference>
<dbReference type="PANTHER" id="PTHR45642">
    <property type="entry name" value="GDSL ESTERASE/LIPASE EXL3"/>
    <property type="match status" value="1"/>
</dbReference>
<gene>
    <name evidence="3" type="ORF">RIF29_13488</name>
</gene>
<organism evidence="3 4">
    <name type="scientific">Crotalaria pallida</name>
    <name type="common">Smooth rattlebox</name>
    <name type="synonym">Crotalaria striata</name>
    <dbReference type="NCBI Taxonomy" id="3830"/>
    <lineage>
        <taxon>Eukaryota</taxon>
        <taxon>Viridiplantae</taxon>
        <taxon>Streptophyta</taxon>
        <taxon>Embryophyta</taxon>
        <taxon>Tracheophyta</taxon>
        <taxon>Spermatophyta</taxon>
        <taxon>Magnoliopsida</taxon>
        <taxon>eudicotyledons</taxon>
        <taxon>Gunneridae</taxon>
        <taxon>Pentapetalae</taxon>
        <taxon>rosids</taxon>
        <taxon>fabids</taxon>
        <taxon>Fabales</taxon>
        <taxon>Fabaceae</taxon>
        <taxon>Papilionoideae</taxon>
        <taxon>50 kb inversion clade</taxon>
        <taxon>genistoids sensu lato</taxon>
        <taxon>core genistoids</taxon>
        <taxon>Crotalarieae</taxon>
        <taxon>Crotalaria</taxon>
    </lineage>
</organism>
<evidence type="ECO:0000313" key="3">
    <source>
        <dbReference type="EMBL" id="KAK7283742.1"/>
    </source>
</evidence>
<sequence length="348" mass="37736">MDHLFTEALLMVVLVLFANKVPIAAAYPALFAFGDSILDTGNNNNLQTLTKCNYPPYGKDFNRGTPTGRFSDGKVPSDLIAGALKIKDTLPAYNDPNLKVQELPTGVCFASGGSGLDNQTSSMMRVISLSDQLQMFKDYIGKLTSSVGQQGASDIISNSLFLLSAGNNDIAIAYSFSSRRKIPFPDYANLLVGSASSFLKDIYELGARHVWVLSTLPLGCLPGGRATSRGLCNEMANEHAIQFNRMLQQQINSITTSTPNYKVDFVDVYTPLLSIIQNPIGSGFINAVSGCCGGTFLAFGELCNLLTNQCLDPSTYVFWDFAHPSEKAYQIIVSDIIQKHNSFVTSSN</sequence>
<dbReference type="PANTHER" id="PTHR45642:SF52">
    <property type="entry name" value="GDSL-LIKE LIPASE_ACYLHYDROLASE"/>
    <property type="match status" value="1"/>
</dbReference>
<comment type="similarity">
    <text evidence="1">Belongs to the 'GDSL' lipolytic enzyme family.</text>
</comment>
<keyword evidence="4" id="KW-1185">Reference proteome</keyword>
<reference evidence="3 4" key="1">
    <citation type="submission" date="2024-01" db="EMBL/GenBank/DDBJ databases">
        <title>The genomes of 5 underutilized Papilionoideae crops provide insights into root nodulation and disease resistanc.</title>
        <authorList>
            <person name="Yuan L."/>
        </authorList>
    </citation>
    <scope>NUCLEOTIDE SEQUENCE [LARGE SCALE GENOMIC DNA]</scope>
    <source>
        <strain evidence="3">ZHUSHIDOU_FW_LH</strain>
        <tissue evidence="3">Leaf</tissue>
    </source>
</reference>